<sequence length="310" mass="33556">MSSIILHHFEASPFSEKVRALLGYKALAWQSVLIPRIMPKPDLVALTGGYRKTPVMQIGRDIYCDTRLIARTIETLEPTPPAIPSADTASVVALEQFGDRQLFLAAVPAMFRPAGRAFLVEKLGEDGLAKFQADRADLFANGNVARPDAAFSEAVLPPSLAALDAQLAARDFLLGEQPTLADFAVYHPVWYIRGNAGIADLLDAYPNLLAWADRIRAIGHGQRKDLDAAQAHSIAVETTEWQPLPESVAHKLAPGTTVTVAATDYGTEAVTGQLVAIGRDVMTIEREGPQNTPVRVHFPRARFCVEAAGD</sequence>
<organism evidence="3 4">
    <name type="scientific">Salinisphaera dokdonensis CL-ES53</name>
    <dbReference type="NCBI Taxonomy" id="1304272"/>
    <lineage>
        <taxon>Bacteria</taxon>
        <taxon>Pseudomonadati</taxon>
        <taxon>Pseudomonadota</taxon>
        <taxon>Gammaproteobacteria</taxon>
        <taxon>Salinisphaerales</taxon>
        <taxon>Salinisphaeraceae</taxon>
        <taxon>Salinisphaera</taxon>
    </lineage>
</organism>
<dbReference type="PROSITE" id="PS50405">
    <property type="entry name" value="GST_CTER"/>
    <property type="match status" value="1"/>
</dbReference>
<dbReference type="Gene3D" id="3.40.30.110">
    <property type="match status" value="2"/>
</dbReference>
<dbReference type="InterPro" id="IPR036249">
    <property type="entry name" value="Thioredoxin-like_sf"/>
</dbReference>
<name>A0ABV2AYK2_9GAMM</name>
<dbReference type="SUPFAM" id="SSF52833">
    <property type="entry name" value="Thioredoxin-like"/>
    <property type="match status" value="1"/>
</dbReference>
<dbReference type="SUPFAM" id="SSF47616">
    <property type="entry name" value="GST C-terminal domain-like"/>
    <property type="match status" value="1"/>
</dbReference>
<evidence type="ECO:0000313" key="4">
    <source>
        <dbReference type="Proteomes" id="UP001460888"/>
    </source>
</evidence>
<dbReference type="Pfam" id="PF13410">
    <property type="entry name" value="GST_C_2"/>
    <property type="match status" value="1"/>
</dbReference>
<dbReference type="Proteomes" id="UP001460888">
    <property type="component" value="Unassembled WGS sequence"/>
</dbReference>
<dbReference type="RefSeq" id="WP_353109419.1">
    <property type="nucleotide sequence ID" value="NZ_APND01000001.1"/>
</dbReference>
<dbReference type="CDD" id="cd00570">
    <property type="entry name" value="GST_N_family"/>
    <property type="match status" value="1"/>
</dbReference>
<comment type="caution">
    <text evidence="3">The sequence shown here is derived from an EMBL/GenBank/DDBJ whole genome shotgun (WGS) entry which is preliminary data.</text>
</comment>
<dbReference type="PROSITE" id="PS50404">
    <property type="entry name" value="GST_NTER"/>
    <property type="match status" value="1"/>
</dbReference>
<gene>
    <name evidence="3" type="ORF">SADO_03955</name>
</gene>
<evidence type="ECO:0000259" key="2">
    <source>
        <dbReference type="PROSITE" id="PS50405"/>
    </source>
</evidence>
<proteinExistence type="predicted"/>
<evidence type="ECO:0000259" key="1">
    <source>
        <dbReference type="PROSITE" id="PS50404"/>
    </source>
</evidence>
<evidence type="ECO:0000313" key="3">
    <source>
        <dbReference type="EMBL" id="MES1928380.1"/>
    </source>
</evidence>
<dbReference type="CDD" id="cd00299">
    <property type="entry name" value="GST_C_family"/>
    <property type="match status" value="1"/>
</dbReference>
<dbReference type="InterPro" id="IPR004045">
    <property type="entry name" value="Glutathione_S-Trfase_N"/>
</dbReference>
<protein>
    <submittedName>
        <fullName evidence="3">Glutathione S-transferase</fullName>
    </submittedName>
</protein>
<dbReference type="Pfam" id="PF13417">
    <property type="entry name" value="GST_N_3"/>
    <property type="match status" value="1"/>
</dbReference>
<dbReference type="InterPro" id="IPR010987">
    <property type="entry name" value="Glutathione-S-Trfase_C-like"/>
</dbReference>
<feature type="domain" description="GST N-terminal" evidence="1">
    <location>
        <begin position="2"/>
        <end position="81"/>
    </location>
</feature>
<dbReference type="EMBL" id="APND01000001">
    <property type="protein sequence ID" value="MES1928380.1"/>
    <property type="molecule type" value="Genomic_DNA"/>
</dbReference>
<feature type="domain" description="GST C-terminal" evidence="2">
    <location>
        <begin position="84"/>
        <end position="247"/>
    </location>
</feature>
<keyword evidence="4" id="KW-1185">Reference proteome</keyword>
<accession>A0ABV2AYK2</accession>
<reference evidence="3 4" key="1">
    <citation type="submission" date="2013-03" db="EMBL/GenBank/DDBJ databases">
        <title>Salinisphaera dokdonensis CL-ES53 Genome Sequencing.</title>
        <authorList>
            <person name="Li C."/>
            <person name="Lai Q."/>
            <person name="Shao Z."/>
        </authorList>
    </citation>
    <scope>NUCLEOTIDE SEQUENCE [LARGE SCALE GENOMIC DNA]</scope>
    <source>
        <strain evidence="3 4">CL-ES53</strain>
    </source>
</reference>
<dbReference type="InterPro" id="IPR036282">
    <property type="entry name" value="Glutathione-S-Trfase_C_sf"/>
</dbReference>